<dbReference type="GO" id="GO:0016747">
    <property type="term" value="F:acyltransferase activity, transferring groups other than amino-acyl groups"/>
    <property type="evidence" value="ECO:0007669"/>
    <property type="project" value="InterPro"/>
</dbReference>
<evidence type="ECO:0000256" key="1">
    <source>
        <dbReference type="ARBA" id="ARBA00022679"/>
    </source>
</evidence>
<dbReference type="Pfam" id="PF00583">
    <property type="entry name" value="Acetyltransf_1"/>
    <property type="match status" value="1"/>
</dbReference>
<organism evidence="4 5">
    <name type="scientific">Vagococcus carniphilus</name>
    <dbReference type="NCBI Taxonomy" id="218144"/>
    <lineage>
        <taxon>Bacteria</taxon>
        <taxon>Bacillati</taxon>
        <taxon>Bacillota</taxon>
        <taxon>Bacilli</taxon>
        <taxon>Lactobacillales</taxon>
        <taxon>Enterococcaceae</taxon>
        <taxon>Vagococcus</taxon>
    </lineage>
</organism>
<keyword evidence="2" id="KW-0012">Acyltransferase</keyword>
<dbReference type="OrthoDB" id="4228396at2"/>
<proteinExistence type="predicted"/>
<dbReference type="InterPro" id="IPR000182">
    <property type="entry name" value="GNAT_dom"/>
</dbReference>
<dbReference type="AlphaFoldDB" id="A0A430AYP0"/>
<dbReference type="CDD" id="cd04301">
    <property type="entry name" value="NAT_SF"/>
    <property type="match status" value="1"/>
</dbReference>
<reference evidence="4 5" key="1">
    <citation type="submission" date="2017-05" db="EMBL/GenBank/DDBJ databases">
        <title>Vagococcus spp. assemblies.</title>
        <authorList>
            <person name="Gulvik C.A."/>
        </authorList>
    </citation>
    <scope>NUCLEOTIDE SEQUENCE [LARGE SCALE GENOMIC DNA]</scope>
    <source>
        <strain evidence="4 5">SS1714</strain>
    </source>
</reference>
<evidence type="ECO:0000313" key="5">
    <source>
        <dbReference type="Proteomes" id="UP000288028"/>
    </source>
</evidence>
<sequence>MIISIEKANFTLVTEVWNEGFSDYIVPINMSEDALNYRISSLGLSKSYSAVFEKEQQYAGIILIGIQVIQHVKTMWIGGMSVAPDFRRQQIAKELMNYAKELAKKENCDEIRLEVIATNTKAKKLYESLDFTELNELAVGEILTIPEPTNKDLTFEKIDKKEILDIESNLVPWQNRLMFTNNSYNISQDGTSIGFITYNEIPDAISIQQLQLKDPSTTEYIFDIIGTLQKDYNKKIKLSNFDMSSTEYQQLASLSLQLPLTQYQMVLRMKNNK</sequence>
<comment type="caution">
    <text evidence="4">The sequence shown here is derived from an EMBL/GenBank/DDBJ whole genome shotgun (WGS) entry which is preliminary data.</text>
</comment>
<accession>A0A430AYP0</accession>
<dbReference type="SUPFAM" id="SSF55729">
    <property type="entry name" value="Acyl-CoA N-acyltransferases (Nat)"/>
    <property type="match status" value="1"/>
</dbReference>
<keyword evidence="5" id="KW-1185">Reference proteome</keyword>
<evidence type="ECO:0000313" key="4">
    <source>
        <dbReference type="EMBL" id="RSU13145.1"/>
    </source>
</evidence>
<keyword evidence="1" id="KW-0808">Transferase</keyword>
<dbReference type="GeneID" id="95581033"/>
<dbReference type="PROSITE" id="PS51186">
    <property type="entry name" value="GNAT"/>
    <property type="match status" value="1"/>
</dbReference>
<dbReference type="Proteomes" id="UP000288028">
    <property type="component" value="Unassembled WGS sequence"/>
</dbReference>
<name>A0A430AYP0_9ENTE</name>
<dbReference type="InterPro" id="IPR050680">
    <property type="entry name" value="YpeA/RimI_acetyltransf"/>
</dbReference>
<dbReference type="Gene3D" id="3.40.630.30">
    <property type="match status" value="1"/>
</dbReference>
<dbReference type="InterPro" id="IPR016181">
    <property type="entry name" value="Acyl_CoA_acyltransferase"/>
</dbReference>
<protein>
    <recommendedName>
        <fullName evidence="3">N-acetyltransferase domain-containing protein</fullName>
    </recommendedName>
</protein>
<dbReference type="RefSeq" id="WP_126794721.1">
    <property type="nucleotide sequence ID" value="NZ_CP060720.1"/>
</dbReference>
<dbReference type="PANTHER" id="PTHR43420">
    <property type="entry name" value="ACETYLTRANSFERASE"/>
    <property type="match status" value="1"/>
</dbReference>
<gene>
    <name evidence="4" type="ORF">CBF28_09760</name>
</gene>
<evidence type="ECO:0000259" key="3">
    <source>
        <dbReference type="PROSITE" id="PS51186"/>
    </source>
</evidence>
<feature type="domain" description="N-acetyltransferase" evidence="3">
    <location>
        <begin position="1"/>
        <end position="146"/>
    </location>
</feature>
<evidence type="ECO:0000256" key="2">
    <source>
        <dbReference type="ARBA" id="ARBA00023315"/>
    </source>
</evidence>
<dbReference type="EMBL" id="NGKB01000009">
    <property type="protein sequence ID" value="RSU13145.1"/>
    <property type="molecule type" value="Genomic_DNA"/>
</dbReference>